<evidence type="ECO:0000256" key="1">
    <source>
        <dbReference type="SAM" id="Phobius"/>
    </source>
</evidence>
<keyword evidence="1" id="KW-0812">Transmembrane</keyword>
<keyword evidence="1" id="KW-1133">Transmembrane helix</keyword>
<dbReference type="Proteomes" id="UP000432015">
    <property type="component" value="Unassembled WGS sequence"/>
</dbReference>
<dbReference type="RefSeq" id="WP_156218010.1">
    <property type="nucleotide sequence ID" value="NZ_WOFH01000006.1"/>
</dbReference>
<dbReference type="EMBL" id="WOFH01000006">
    <property type="protein sequence ID" value="MUN38907.1"/>
    <property type="molecule type" value="Genomic_DNA"/>
</dbReference>
<sequence>MPQTRRQFTRRFGRRRAVILAPLVIAMLVLPALTLALRSRLPAQAALSADPDDRLSWPILNAVTAAWLLVGTVALAAWLHRHRLSPVGVRWPAPFTWAAGAAACVRSLSLVTGNLDDARPQAFHPAWWAHPAAIAVIAAVSGAVGWVLAGGDPDLPTATVRPGPEAPRITLAPHQRTAWCRSVVSHRTFAVAGVLAGLGLLGVFTMPGIAGVLTVILAALLASHATVTVRVDQRGVTLAQSIPRRALIMVPFHHIEHATAAPSPAGLPRGAYGVVADGTVFGYRSRASGPALRLTLSGGRECVFTVEDPETAAALINTRLDDLPVPGSTRGASC</sequence>
<accession>A0A7K1L3E4</accession>
<proteinExistence type="predicted"/>
<keyword evidence="1" id="KW-0472">Membrane</keyword>
<organism evidence="2 3">
    <name type="scientific">Actinomadura litoris</name>
    <dbReference type="NCBI Taxonomy" id="2678616"/>
    <lineage>
        <taxon>Bacteria</taxon>
        <taxon>Bacillati</taxon>
        <taxon>Actinomycetota</taxon>
        <taxon>Actinomycetes</taxon>
        <taxon>Streptosporangiales</taxon>
        <taxon>Thermomonosporaceae</taxon>
        <taxon>Actinomadura</taxon>
    </lineage>
</organism>
<evidence type="ECO:0008006" key="4">
    <source>
        <dbReference type="Google" id="ProtNLM"/>
    </source>
</evidence>
<name>A0A7K1L3E4_9ACTN</name>
<reference evidence="2 3" key="1">
    <citation type="submission" date="2019-11" db="EMBL/GenBank/DDBJ databases">
        <authorList>
            <person name="Cao P."/>
        </authorList>
    </citation>
    <scope>NUCLEOTIDE SEQUENCE [LARGE SCALE GENOMIC DNA]</scope>
    <source>
        <strain evidence="2 3">NEAU-AAG5</strain>
    </source>
</reference>
<gene>
    <name evidence="2" type="ORF">GNZ18_20180</name>
</gene>
<evidence type="ECO:0000313" key="2">
    <source>
        <dbReference type="EMBL" id="MUN38907.1"/>
    </source>
</evidence>
<comment type="caution">
    <text evidence="2">The sequence shown here is derived from an EMBL/GenBank/DDBJ whole genome shotgun (WGS) entry which is preliminary data.</text>
</comment>
<feature type="transmembrane region" description="Helical" evidence="1">
    <location>
        <begin position="58"/>
        <end position="79"/>
    </location>
</feature>
<protein>
    <recommendedName>
        <fullName evidence="4">DUF1648 domain-containing protein</fullName>
    </recommendedName>
</protein>
<dbReference type="AlphaFoldDB" id="A0A7K1L3E4"/>
<feature type="transmembrane region" description="Helical" evidence="1">
    <location>
        <begin position="128"/>
        <end position="149"/>
    </location>
</feature>
<keyword evidence="3" id="KW-1185">Reference proteome</keyword>
<evidence type="ECO:0000313" key="3">
    <source>
        <dbReference type="Proteomes" id="UP000432015"/>
    </source>
</evidence>
<feature type="transmembrane region" description="Helical" evidence="1">
    <location>
        <begin position="91"/>
        <end position="108"/>
    </location>
</feature>
<feature type="transmembrane region" description="Helical" evidence="1">
    <location>
        <begin position="189"/>
        <end position="222"/>
    </location>
</feature>